<evidence type="ECO:0000313" key="3">
    <source>
        <dbReference type="Proteomes" id="UP000219369"/>
    </source>
</evidence>
<evidence type="ECO:0000256" key="1">
    <source>
        <dbReference type="SAM" id="MobiDB-lite"/>
    </source>
</evidence>
<organism evidence="2 3">
    <name type="scientific">Fusarium oxysporum</name>
    <name type="common">Fusarium vascular wilt</name>
    <dbReference type="NCBI Taxonomy" id="5507"/>
    <lineage>
        <taxon>Eukaryota</taxon>
        <taxon>Fungi</taxon>
        <taxon>Dikarya</taxon>
        <taxon>Ascomycota</taxon>
        <taxon>Pezizomycotina</taxon>
        <taxon>Sordariomycetes</taxon>
        <taxon>Hypocreomycetidae</taxon>
        <taxon>Hypocreales</taxon>
        <taxon>Nectriaceae</taxon>
        <taxon>Fusarium</taxon>
        <taxon>Fusarium oxysporum species complex</taxon>
    </lineage>
</organism>
<protein>
    <submittedName>
        <fullName evidence="2">Uncharacterized protein</fullName>
    </submittedName>
</protein>
<dbReference type="OrthoDB" id="10268197at2759"/>
<evidence type="ECO:0000313" key="2">
    <source>
        <dbReference type="EMBL" id="SCO84765.1"/>
    </source>
</evidence>
<reference evidence="3" key="1">
    <citation type="submission" date="2016-09" db="EMBL/GenBank/DDBJ databases">
        <authorList>
            <person name="Guldener U."/>
        </authorList>
    </citation>
    <scope>NUCLEOTIDE SEQUENCE [LARGE SCALE GENOMIC DNA]</scope>
    <source>
        <strain evidence="3">V64-1</strain>
    </source>
</reference>
<accession>A0A2H3TAS4</accession>
<name>A0A2H3TAS4_FUSOX</name>
<proteinExistence type="predicted"/>
<dbReference type="Proteomes" id="UP000219369">
    <property type="component" value="Unassembled WGS sequence"/>
</dbReference>
<dbReference type="EMBL" id="FMJY01000005">
    <property type="protein sequence ID" value="SCO84765.1"/>
    <property type="molecule type" value="Genomic_DNA"/>
</dbReference>
<sequence length="116" mass="12249">MSKVHDPANPNVPCPRNHATGNSPEPPTTTLVLICASESEAGGSSVPATIVKSADFNTMRPSHGPPTYPAQFTLPGNDTKSAIHPQGTCRRLNLAVPAFQPPPLPLRHVENPPGHH</sequence>
<gene>
    <name evidence="2" type="ORF">FRV6_08892</name>
</gene>
<feature type="region of interest" description="Disordered" evidence="1">
    <location>
        <begin position="1"/>
        <end position="29"/>
    </location>
</feature>
<feature type="compositionally biased region" description="Polar residues" evidence="1">
    <location>
        <begin position="19"/>
        <end position="29"/>
    </location>
</feature>
<dbReference type="AlphaFoldDB" id="A0A2H3TAS4"/>
<dbReference type="VEuPathDB" id="FungiDB:FOIG_08036"/>